<feature type="domain" description="ORC1/DEAH AAA+ ATPase" evidence="1">
    <location>
        <begin position="41"/>
        <end position="170"/>
    </location>
</feature>
<dbReference type="InterPro" id="IPR052026">
    <property type="entry name" value="ExeA_AAA_ATPase_DNA-bind"/>
</dbReference>
<sequence>MFKSFYGLSFNPFDKSIPESYAFKSGDFKQMLSRLDYLKNTRGIGLFTAPPGMGKTFALRCFAKNLNPNLFRLSYICLSTVSVSEFYHQFSFELGLDYSTKKSVMFRNIQERLFYLLKEKRKTFILAIDESQYLNAGIFRDIKLLMNVHFDSLDCFALVFIGQPYLTSILEKPVHESLRQRIVVHYHYEGLSQSEARDYIYSRLEAAGGARTLIDEAAVHAVANSCRGVPRLINSLMTDALIIGSQSEKTVIDTDVIIAASDNLALR</sequence>
<dbReference type="PANTHER" id="PTHR35894">
    <property type="entry name" value="GENERAL SECRETION PATHWAY PROTEIN A-RELATED"/>
    <property type="match status" value="1"/>
</dbReference>
<name>A0A5S4ZNC7_9FIRM</name>
<accession>A0A5S4ZNC7</accession>
<dbReference type="PANTHER" id="PTHR35894:SF1">
    <property type="entry name" value="PHOSPHORIBULOKINASE _ URIDINE KINASE FAMILY"/>
    <property type="match status" value="1"/>
</dbReference>
<dbReference type="AlphaFoldDB" id="A0A5S4ZNC7"/>
<dbReference type="CDD" id="cd00009">
    <property type="entry name" value="AAA"/>
    <property type="match status" value="1"/>
</dbReference>
<evidence type="ECO:0000313" key="2">
    <source>
        <dbReference type="EMBL" id="TYO92331.1"/>
    </source>
</evidence>
<reference evidence="2 3" key="1">
    <citation type="submission" date="2019-07" db="EMBL/GenBank/DDBJ databases">
        <title>Genomic Encyclopedia of Type Strains, Phase I: the one thousand microbial genomes (KMG-I) project.</title>
        <authorList>
            <person name="Kyrpides N."/>
        </authorList>
    </citation>
    <scope>NUCLEOTIDE SEQUENCE [LARGE SCALE GENOMIC DNA]</scope>
    <source>
        <strain evidence="2 3">DSM 6562</strain>
    </source>
</reference>
<organism evidence="2 3">
    <name type="scientific">Desulfallas thermosapovorans DSM 6562</name>
    <dbReference type="NCBI Taxonomy" id="1121431"/>
    <lineage>
        <taxon>Bacteria</taxon>
        <taxon>Bacillati</taxon>
        <taxon>Bacillota</taxon>
        <taxon>Clostridia</taxon>
        <taxon>Eubacteriales</taxon>
        <taxon>Desulfallaceae</taxon>
        <taxon>Desulfallas</taxon>
    </lineage>
</organism>
<dbReference type="InterPro" id="IPR049945">
    <property type="entry name" value="AAA_22"/>
</dbReference>
<dbReference type="EMBL" id="VNHM01000027">
    <property type="protein sequence ID" value="TYO92331.1"/>
    <property type="molecule type" value="Genomic_DNA"/>
</dbReference>
<dbReference type="SUPFAM" id="SSF52540">
    <property type="entry name" value="P-loop containing nucleoside triphosphate hydrolases"/>
    <property type="match status" value="1"/>
</dbReference>
<protein>
    <submittedName>
        <fullName evidence="2">Type II secretory pathway predicted ATPase ExeA</fullName>
    </submittedName>
</protein>
<dbReference type="Proteomes" id="UP000323166">
    <property type="component" value="Unassembled WGS sequence"/>
</dbReference>
<evidence type="ECO:0000259" key="1">
    <source>
        <dbReference type="Pfam" id="PF13401"/>
    </source>
</evidence>
<dbReference type="InterPro" id="IPR027417">
    <property type="entry name" value="P-loop_NTPase"/>
</dbReference>
<dbReference type="Pfam" id="PF13401">
    <property type="entry name" value="AAA_22"/>
    <property type="match status" value="1"/>
</dbReference>
<gene>
    <name evidence="2" type="ORF">LX24_02897</name>
</gene>
<proteinExistence type="predicted"/>
<dbReference type="Gene3D" id="3.40.50.300">
    <property type="entry name" value="P-loop containing nucleotide triphosphate hydrolases"/>
    <property type="match status" value="1"/>
</dbReference>
<comment type="caution">
    <text evidence="2">The sequence shown here is derived from an EMBL/GenBank/DDBJ whole genome shotgun (WGS) entry which is preliminary data.</text>
</comment>
<evidence type="ECO:0000313" key="3">
    <source>
        <dbReference type="Proteomes" id="UP000323166"/>
    </source>
</evidence>
<keyword evidence="3" id="KW-1185">Reference proteome</keyword>
<dbReference type="RefSeq" id="WP_166512813.1">
    <property type="nucleotide sequence ID" value="NZ_VNHM01000027.1"/>
</dbReference>
<dbReference type="GO" id="GO:0016887">
    <property type="term" value="F:ATP hydrolysis activity"/>
    <property type="evidence" value="ECO:0007669"/>
    <property type="project" value="InterPro"/>
</dbReference>